<evidence type="ECO:0000313" key="2">
    <source>
        <dbReference type="Proteomes" id="UP000324222"/>
    </source>
</evidence>
<gene>
    <name evidence="1" type="ORF">E2C01_058659</name>
</gene>
<evidence type="ECO:0008006" key="3">
    <source>
        <dbReference type="Google" id="ProtNLM"/>
    </source>
</evidence>
<keyword evidence="2" id="KW-1185">Reference proteome</keyword>
<dbReference type="InterPro" id="IPR021109">
    <property type="entry name" value="Peptidase_aspartic_dom_sf"/>
</dbReference>
<organism evidence="1 2">
    <name type="scientific">Portunus trituberculatus</name>
    <name type="common">Swimming crab</name>
    <name type="synonym">Neptunus trituberculatus</name>
    <dbReference type="NCBI Taxonomy" id="210409"/>
    <lineage>
        <taxon>Eukaryota</taxon>
        <taxon>Metazoa</taxon>
        <taxon>Ecdysozoa</taxon>
        <taxon>Arthropoda</taxon>
        <taxon>Crustacea</taxon>
        <taxon>Multicrustacea</taxon>
        <taxon>Malacostraca</taxon>
        <taxon>Eumalacostraca</taxon>
        <taxon>Eucarida</taxon>
        <taxon>Decapoda</taxon>
        <taxon>Pleocyemata</taxon>
        <taxon>Brachyura</taxon>
        <taxon>Eubrachyura</taxon>
        <taxon>Portunoidea</taxon>
        <taxon>Portunidae</taxon>
        <taxon>Portuninae</taxon>
        <taxon>Portunus</taxon>
    </lineage>
</organism>
<dbReference type="Proteomes" id="UP000324222">
    <property type="component" value="Unassembled WGS sequence"/>
</dbReference>
<comment type="caution">
    <text evidence="1">The sequence shown here is derived from an EMBL/GenBank/DDBJ whole genome shotgun (WGS) entry which is preliminary data.</text>
</comment>
<proteinExistence type="predicted"/>
<dbReference type="SUPFAM" id="SSF50630">
    <property type="entry name" value="Acid proteases"/>
    <property type="match status" value="1"/>
</dbReference>
<protein>
    <recommendedName>
        <fullName evidence="3">Peptidase A2 domain-containing protein</fullName>
    </recommendedName>
</protein>
<reference evidence="1 2" key="1">
    <citation type="submission" date="2019-05" db="EMBL/GenBank/DDBJ databases">
        <title>Another draft genome of Portunus trituberculatus and its Hox gene families provides insights of decapod evolution.</title>
        <authorList>
            <person name="Jeong J.-H."/>
            <person name="Song I."/>
            <person name="Kim S."/>
            <person name="Choi T."/>
            <person name="Kim D."/>
            <person name="Ryu S."/>
            <person name="Kim W."/>
        </authorList>
    </citation>
    <scope>NUCLEOTIDE SEQUENCE [LARGE SCALE GENOMIC DNA]</scope>
    <source>
        <tissue evidence="1">Muscle</tissue>
    </source>
</reference>
<dbReference type="EMBL" id="VSRR010022224">
    <property type="protein sequence ID" value="MPC64541.1"/>
    <property type="molecule type" value="Genomic_DNA"/>
</dbReference>
<name>A0A5B7GW58_PORTR</name>
<sequence length="133" mass="14278">MVVDTGGAKTIIREEVVTAQDLPVSDQQLCGVTGHCTTLRGPIMFTIMVSVVEEMLPVFVADMEEPCLLGLDFLVQSAACVDLSRMQLDAVAEQVESPLTSSDVEDKRLELHCRVVREGEVADATVTAPSSGK</sequence>
<dbReference type="AlphaFoldDB" id="A0A5B7GW58"/>
<dbReference type="Gene3D" id="2.40.70.10">
    <property type="entry name" value="Acid Proteases"/>
    <property type="match status" value="1"/>
</dbReference>
<evidence type="ECO:0000313" key="1">
    <source>
        <dbReference type="EMBL" id="MPC64541.1"/>
    </source>
</evidence>
<accession>A0A5B7GW58</accession>